<feature type="signal peptide" evidence="2">
    <location>
        <begin position="1"/>
        <end position="20"/>
    </location>
</feature>
<evidence type="ECO:0000256" key="1">
    <source>
        <dbReference type="SAM" id="MobiDB-lite"/>
    </source>
</evidence>
<name>A0A380WRX6_AMIAI</name>
<evidence type="ECO:0000256" key="2">
    <source>
        <dbReference type="SAM" id="SignalP"/>
    </source>
</evidence>
<feature type="region of interest" description="Disordered" evidence="1">
    <location>
        <begin position="43"/>
        <end position="95"/>
    </location>
</feature>
<organism evidence="3 4">
    <name type="scientific">Aminobacter aminovorans</name>
    <name type="common">Chelatobacter heintzii</name>
    <dbReference type="NCBI Taxonomy" id="83263"/>
    <lineage>
        <taxon>Bacteria</taxon>
        <taxon>Pseudomonadati</taxon>
        <taxon>Pseudomonadota</taxon>
        <taxon>Alphaproteobacteria</taxon>
        <taxon>Hyphomicrobiales</taxon>
        <taxon>Phyllobacteriaceae</taxon>
        <taxon>Aminobacter</taxon>
    </lineage>
</organism>
<dbReference type="AlphaFoldDB" id="A0A380WRX6"/>
<feature type="compositionally biased region" description="Basic and acidic residues" evidence="1">
    <location>
        <begin position="48"/>
        <end position="60"/>
    </location>
</feature>
<reference evidence="3 4" key="1">
    <citation type="submission" date="2018-06" db="EMBL/GenBank/DDBJ databases">
        <authorList>
            <consortium name="Pathogen Informatics"/>
            <person name="Doyle S."/>
        </authorList>
    </citation>
    <scope>NUCLEOTIDE SEQUENCE [LARGE SCALE GENOMIC DNA]</scope>
    <source>
        <strain evidence="3 4">NCTC10684</strain>
    </source>
</reference>
<feature type="chain" id="PRO_5016904771" evidence="2">
    <location>
        <begin position="21"/>
        <end position="95"/>
    </location>
</feature>
<feature type="compositionally biased region" description="Low complexity" evidence="1">
    <location>
        <begin position="61"/>
        <end position="72"/>
    </location>
</feature>
<accession>A0A380WRX6</accession>
<evidence type="ECO:0000313" key="4">
    <source>
        <dbReference type="Proteomes" id="UP000254701"/>
    </source>
</evidence>
<dbReference type="Proteomes" id="UP000254701">
    <property type="component" value="Unassembled WGS sequence"/>
</dbReference>
<proteinExistence type="predicted"/>
<feature type="compositionally biased region" description="Polar residues" evidence="1">
    <location>
        <begin position="84"/>
        <end position="95"/>
    </location>
</feature>
<dbReference type="EMBL" id="UFSM01000001">
    <property type="protein sequence ID" value="SUU91046.1"/>
    <property type="molecule type" value="Genomic_DNA"/>
</dbReference>
<evidence type="ECO:0000313" key="3">
    <source>
        <dbReference type="EMBL" id="SUU91046.1"/>
    </source>
</evidence>
<keyword evidence="2" id="KW-0732">Signal</keyword>
<sequence length="95" mass="10383">MGWIAAILSLFISTAAMAQAALPPTPSGRVLAELLDAFNSGDPDMAEAFDRTYQPRDPRRPAASSWSRSRQAMPPRSRPFSGRRTVTASQDCNCR</sequence>
<gene>
    <name evidence="3" type="ORF">NCTC10684_04307</name>
</gene>
<protein>
    <submittedName>
        <fullName evidence="3">Uncharacterized protein</fullName>
    </submittedName>
</protein>